<feature type="domain" description="CzcB-like alpha-helical hairpin" evidence="5">
    <location>
        <begin position="270"/>
        <end position="329"/>
    </location>
</feature>
<feature type="domain" description="CusB-like beta-barrel" evidence="6">
    <location>
        <begin position="377"/>
        <end position="453"/>
    </location>
</feature>
<dbReference type="PANTHER" id="PTHR30097">
    <property type="entry name" value="CATION EFFLUX SYSTEM PROTEIN CUSB"/>
    <property type="match status" value="1"/>
</dbReference>
<dbReference type="GO" id="GO:0016020">
    <property type="term" value="C:membrane"/>
    <property type="evidence" value="ECO:0007669"/>
    <property type="project" value="InterPro"/>
</dbReference>
<organism evidence="10 11">
    <name type="scientific">Paracidovorax valerianellae</name>
    <dbReference type="NCBI Taxonomy" id="187868"/>
    <lineage>
        <taxon>Bacteria</taxon>
        <taxon>Pseudomonadati</taxon>
        <taxon>Pseudomonadota</taxon>
        <taxon>Betaproteobacteria</taxon>
        <taxon>Burkholderiales</taxon>
        <taxon>Comamonadaceae</taxon>
        <taxon>Paracidovorax</taxon>
    </lineage>
</organism>
<dbReference type="AlphaFoldDB" id="A0A1G7ASJ5"/>
<reference evidence="10 11" key="1">
    <citation type="submission" date="2016-10" db="EMBL/GenBank/DDBJ databases">
        <authorList>
            <person name="de Groot N.N."/>
        </authorList>
    </citation>
    <scope>NUCLEOTIDE SEQUENCE [LARGE SCALE GENOMIC DNA]</scope>
    <source>
        <strain evidence="10 11">DSM 16619</strain>
    </source>
</reference>
<comment type="similarity">
    <text evidence="1">Belongs to the membrane fusion protein (MFP) (TC 8.A.1) family.</text>
</comment>
<name>A0A1G7ASJ5_9BURK</name>
<dbReference type="Pfam" id="PF25893">
    <property type="entry name" value="HH_CzcB"/>
    <property type="match status" value="1"/>
</dbReference>
<evidence type="ECO:0000313" key="10">
    <source>
        <dbReference type="EMBL" id="SDE16896.1"/>
    </source>
</evidence>
<feature type="domain" description="CzcB N-terminal" evidence="7">
    <location>
        <begin position="93"/>
        <end position="184"/>
    </location>
</feature>
<feature type="compositionally biased region" description="Low complexity" evidence="4">
    <location>
        <begin position="41"/>
        <end position="53"/>
    </location>
</feature>
<dbReference type="Gene3D" id="2.40.30.170">
    <property type="match status" value="1"/>
</dbReference>
<evidence type="ECO:0000256" key="3">
    <source>
        <dbReference type="SAM" id="Coils"/>
    </source>
</evidence>
<feature type="coiled-coil region" evidence="3">
    <location>
        <begin position="268"/>
        <end position="326"/>
    </location>
</feature>
<dbReference type="EMBL" id="FMZC01000013">
    <property type="protein sequence ID" value="SDE16896.1"/>
    <property type="molecule type" value="Genomic_DNA"/>
</dbReference>
<dbReference type="NCBIfam" id="TIGR01730">
    <property type="entry name" value="RND_mfp"/>
    <property type="match status" value="1"/>
</dbReference>
<dbReference type="GO" id="GO:0030288">
    <property type="term" value="C:outer membrane-bounded periplasmic space"/>
    <property type="evidence" value="ECO:0007669"/>
    <property type="project" value="TreeGrafter"/>
</dbReference>
<evidence type="ECO:0000259" key="6">
    <source>
        <dbReference type="Pfam" id="PF25954"/>
    </source>
</evidence>
<dbReference type="Pfam" id="PF25954">
    <property type="entry name" value="Beta-barrel_RND_2"/>
    <property type="match status" value="1"/>
</dbReference>
<dbReference type="Proteomes" id="UP000198781">
    <property type="component" value="Unassembled WGS sequence"/>
</dbReference>
<gene>
    <name evidence="10" type="ORF">SAMN05192589_11327</name>
</gene>
<feature type="domain" description="CzcB-like C-terminal circularly permuted SH3-like" evidence="9">
    <location>
        <begin position="459"/>
        <end position="519"/>
    </location>
</feature>
<evidence type="ECO:0000256" key="1">
    <source>
        <dbReference type="ARBA" id="ARBA00009477"/>
    </source>
</evidence>
<evidence type="ECO:0000256" key="4">
    <source>
        <dbReference type="SAM" id="MobiDB-lite"/>
    </source>
</evidence>
<keyword evidence="11" id="KW-1185">Reference proteome</keyword>
<dbReference type="STRING" id="187868.SAMN05192589_11327"/>
<dbReference type="PANTHER" id="PTHR30097:SF4">
    <property type="entry name" value="SLR6042 PROTEIN"/>
    <property type="match status" value="1"/>
</dbReference>
<dbReference type="GO" id="GO:0015679">
    <property type="term" value="P:plasma membrane copper ion transport"/>
    <property type="evidence" value="ECO:0007669"/>
    <property type="project" value="TreeGrafter"/>
</dbReference>
<protein>
    <submittedName>
        <fullName evidence="10">Membrane fusion protein, cobalt-zinc-cadmium efflux system</fullName>
    </submittedName>
</protein>
<proteinExistence type="inferred from homology"/>
<feature type="compositionally biased region" description="Basic and acidic residues" evidence="4">
    <location>
        <begin position="62"/>
        <end position="86"/>
    </location>
</feature>
<dbReference type="Pfam" id="PF25971">
    <property type="entry name" value="CzcB_N"/>
    <property type="match status" value="1"/>
</dbReference>
<dbReference type="GO" id="GO:0060003">
    <property type="term" value="P:copper ion export"/>
    <property type="evidence" value="ECO:0007669"/>
    <property type="project" value="TreeGrafter"/>
</dbReference>
<keyword evidence="2" id="KW-0813">Transport</keyword>
<evidence type="ECO:0000256" key="2">
    <source>
        <dbReference type="ARBA" id="ARBA00022448"/>
    </source>
</evidence>
<evidence type="ECO:0000313" key="11">
    <source>
        <dbReference type="Proteomes" id="UP000198781"/>
    </source>
</evidence>
<dbReference type="Pfam" id="PF25973">
    <property type="entry name" value="BSH_CzcB"/>
    <property type="match status" value="1"/>
</dbReference>
<accession>A0A1G7ASJ5</accession>
<feature type="region of interest" description="Disordered" evidence="4">
    <location>
        <begin position="38"/>
        <end position="96"/>
    </location>
</feature>
<dbReference type="InterPro" id="IPR051909">
    <property type="entry name" value="MFP_Cation_Efflux"/>
</dbReference>
<sequence>MSNAPKKTNPSMGKKQWFLVSAIVVITLIASAFILRGNPPKSGSGKAEAGAHASHGEEEESHDSHDSHGSRSEKKAGEDSHTEETSAKGPHGGQLFIEDGVGLEAKVSEAAGTAHLAVWLSEQGKPAKADPSQISATLTRPGGERETLSFVADGAGLKSERSIEEPHVFEIALSVKKDSRTHAFTLHQEEGKIPLTEAQATAAGIVIDTAAPARIRAALQLPGEIKFNEDRTAHVVPRLAGVVESVSAQLGQQVRKGQVLAVLSSPALSEQRSELQTAQRRAELAKTTYEREKKLWEEKISPEQDYLQAQQSLREAQIAVANAQQKLSAIGATLSSASLGRYELRAPFDAMVVEKHLSLGESVKEDANVFTLSDLSTVWVEISVAAQHLPLVRVGERVTVRSTAFDAKAQGEVSYVGALIGAQTRMATARVAVPNPEKVWRPGLFVEVELVSSETAAPVTVLTDAVQTVDEKTVVFLKVDGGFIPQAVQLGRTDGQRVEVIKGLAAGTAYAAAGSFVVKSQQGKSSATHTH</sequence>
<dbReference type="Gene3D" id="2.40.420.20">
    <property type="match status" value="1"/>
</dbReference>
<keyword evidence="3" id="KW-0175">Coiled coil</keyword>
<dbReference type="Pfam" id="PF25975">
    <property type="entry name" value="CzcB_C"/>
    <property type="match status" value="1"/>
</dbReference>
<evidence type="ECO:0000259" key="5">
    <source>
        <dbReference type="Pfam" id="PF25893"/>
    </source>
</evidence>
<dbReference type="GO" id="GO:0022857">
    <property type="term" value="F:transmembrane transporter activity"/>
    <property type="evidence" value="ECO:0007669"/>
    <property type="project" value="InterPro"/>
</dbReference>
<dbReference type="InterPro" id="IPR058646">
    <property type="entry name" value="CzcB_N"/>
</dbReference>
<dbReference type="InterPro" id="IPR006143">
    <property type="entry name" value="RND_pump_MFP"/>
</dbReference>
<dbReference type="InterPro" id="IPR058792">
    <property type="entry name" value="Beta-barrel_RND_2"/>
</dbReference>
<dbReference type="InterPro" id="IPR058649">
    <property type="entry name" value="CzcB_C"/>
</dbReference>
<dbReference type="SUPFAM" id="SSF111369">
    <property type="entry name" value="HlyD-like secretion proteins"/>
    <property type="match status" value="1"/>
</dbReference>
<feature type="domain" description="CzcB-like barrel-sandwich hybrid" evidence="8">
    <location>
        <begin position="231"/>
        <end position="374"/>
    </location>
</feature>
<dbReference type="FunFam" id="2.40.30.170:FF:000010">
    <property type="entry name" value="Efflux RND transporter periplasmic adaptor subunit"/>
    <property type="match status" value="1"/>
</dbReference>
<dbReference type="InterPro" id="IPR058647">
    <property type="entry name" value="BSH_CzcB-like"/>
</dbReference>
<dbReference type="GO" id="GO:0046914">
    <property type="term" value="F:transition metal ion binding"/>
    <property type="evidence" value="ECO:0007669"/>
    <property type="project" value="TreeGrafter"/>
</dbReference>
<evidence type="ECO:0000259" key="8">
    <source>
        <dbReference type="Pfam" id="PF25973"/>
    </source>
</evidence>
<evidence type="ECO:0000259" key="9">
    <source>
        <dbReference type="Pfam" id="PF25975"/>
    </source>
</evidence>
<dbReference type="Gene3D" id="2.40.50.100">
    <property type="match status" value="1"/>
</dbReference>
<dbReference type="InterPro" id="IPR058648">
    <property type="entry name" value="HH_CzcB-like"/>
</dbReference>
<evidence type="ECO:0000259" key="7">
    <source>
        <dbReference type="Pfam" id="PF25971"/>
    </source>
</evidence>
<dbReference type="Gene3D" id="1.10.287.470">
    <property type="entry name" value="Helix hairpin bin"/>
    <property type="match status" value="1"/>
</dbReference>